<dbReference type="AlphaFoldDB" id="A0A8C3YVY2"/>
<dbReference type="InterPro" id="IPR033121">
    <property type="entry name" value="PEPTIDASE_A1"/>
</dbReference>
<dbReference type="PROSITE" id="PS00141">
    <property type="entry name" value="ASP_PROTEASE"/>
    <property type="match status" value="1"/>
</dbReference>
<dbReference type="Pfam" id="PF07966">
    <property type="entry name" value="A1_Propeptide"/>
    <property type="match status" value="1"/>
</dbReference>
<dbReference type="Ensembl" id="ENSCWAT00000031577.1">
    <property type="protein sequence ID" value="ENSCWAP00000029141.1"/>
    <property type="gene ID" value="ENSCWAG00000021840.1"/>
</dbReference>
<dbReference type="GeneTree" id="ENSGT00940000153747"/>
<dbReference type="InterPro" id="IPR001461">
    <property type="entry name" value="Aspartic_peptidase_A1"/>
</dbReference>
<dbReference type="Gene3D" id="6.10.140.60">
    <property type="match status" value="1"/>
</dbReference>
<dbReference type="FunFam" id="2.40.70.10:FF:000008">
    <property type="entry name" value="Cathepsin D"/>
    <property type="match status" value="1"/>
</dbReference>
<evidence type="ECO:0000256" key="5">
    <source>
        <dbReference type="ARBA" id="ARBA00023157"/>
    </source>
</evidence>
<evidence type="ECO:0000256" key="3">
    <source>
        <dbReference type="ARBA" id="ARBA00022525"/>
    </source>
</evidence>
<reference evidence="8" key="1">
    <citation type="submission" date="2025-08" db="UniProtKB">
        <authorList>
            <consortium name="Ensembl"/>
        </authorList>
    </citation>
    <scope>IDENTIFICATION</scope>
</reference>
<dbReference type="InterPro" id="IPR001969">
    <property type="entry name" value="Aspartic_peptidase_AS"/>
</dbReference>
<dbReference type="InterPro" id="IPR021109">
    <property type="entry name" value="Peptidase_aspartic_dom_sf"/>
</dbReference>
<dbReference type="PANTHER" id="PTHR47966">
    <property type="entry name" value="BETA-SITE APP-CLEAVING ENZYME, ISOFORM A-RELATED"/>
    <property type="match status" value="1"/>
</dbReference>
<dbReference type="GO" id="GO:0006508">
    <property type="term" value="P:proteolysis"/>
    <property type="evidence" value="ECO:0007669"/>
    <property type="project" value="InterPro"/>
</dbReference>
<dbReference type="Pfam" id="PF00026">
    <property type="entry name" value="Asp"/>
    <property type="match status" value="1"/>
</dbReference>
<dbReference type="SUPFAM" id="SSF50630">
    <property type="entry name" value="Acid proteases"/>
    <property type="match status" value="1"/>
</dbReference>
<feature type="disulfide bond" evidence="6">
    <location>
        <begin position="118"/>
        <end position="123"/>
    </location>
</feature>
<keyword evidence="5 6" id="KW-1015">Disulfide bond</keyword>
<accession>A0A8C3YVY2</accession>
<name>A0A8C3YVY2_9CETA</name>
<evidence type="ECO:0000256" key="4">
    <source>
        <dbReference type="ARBA" id="ARBA00022729"/>
    </source>
</evidence>
<dbReference type="PANTHER" id="PTHR47966:SF49">
    <property type="entry name" value="PEPSIN A-5"/>
    <property type="match status" value="1"/>
</dbReference>
<feature type="domain" description="Peptidase A1" evidence="7">
    <location>
        <begin position="87"/>
        <end position="213"/>
    </location>
</feature>
<keyword evidence="9" id="KW-1185">Reference proteome</keyword>
<evidence type="ECO:0000259" key="7">
    <source>
        <dbReference type="PROSITE" id="PS51767"/>
    </source>
</evidence>
<dbReference type="GO" id="GO:0005576">
    <property type="term" value="C:extracellular region"/>
    <property type="evidence" value="ECO:0007669"/>
    <property type="project" value="UniProtKB-SubCell"/>
</dbReference>
<dbReference type="PROSITE" id="PS51767">
    <property type="entry name" value="PEPTIDASE_A1"/>
    <property type="match status" value="1"/>
</dbReference>
<reference evidence="8" key="2">
    <citation type="submission" date="2025-09" db="UniProtKB">
        <authorList>
            <consortium name="Ensembl"/>
        </authorList>
    </citation>
    <scope>IDENTIFICATION</scope>
</reference>
<keyword evidence="3" id="KW-0964">Secreted</keyword>
<dbReference type="Gene3D" id="2.40.70.10">
    <property type="entry name" value="Acid Proteases"/>
    <property type="match status" value="2"/>
</dbReference>
<organism evidence="8 9">
    <name type="scientific">Catagonus wagneri</name>
    <name type="common">Chacoan peccary</name>
    <dbReference type="NCBI Taxonomy" id="51154"/>
    <lineage>
        <taxon>Eukaryota</taxon>
        <taxon>Metazoa</taxon>
        <taxon>Chordata</taxon>
        <taxon>Craniata</taxon>
        <taxon>Vertebrata</taxon>
        <taxon>Euteleostomi</taxon>
        <taxon>Mammalia</taxon>
        <taxon>Eutheria</taxon>
        <taxon>Laurasiatheria</taxon>
        <taxon>Artiodactyla</taxon>
        <taxon>Suina</taxon>
        <taxon>Tayassuidae</taxon>
        <taxon>Catagonus</taxon>
    </lineage>
</organism>
<comment type="similarity">
    <text evidence="2">Belongs to the peptidase A1 family.</text>
</comment>
<dbReference type="GO" id="GO:0004190">
    <property type="term" value="F:aspartic-type endopeptidase activity"/>
    <property type="evidence" value="ECO:0007669"/>
    <property type="project" value="InterPro"/>
</dbReference>
<evidence type="ECO:0000256" key="1">
    <source>
        <dbReference type="ARBA" id="ARBA00004239"/>
    </source>
</evidence>
<evidence type="ECO:0000313" key="9">
    <source>
        <dbReference type="Proteomes" id="UP000694540"/>
    </source>
</evidence>
<dbReference type="InterPro" id="IPR012848">
    <property type="entry name" value="Aspartic_peptidase_N"/>
</dbReference>
<keyword evidence="4" id="KW-0732">Signal</keyword>
<proteinExistence type="inferred from homology"/>
<sequence length="213" mass="23865">IGGVTVILQHGQLLAISYCFFLFPMHHERIPLRKIKSIRENLREKGLLKNFLKKHRDSMIQNRLIENSTYLQKMSYHPLSNYFDMVYIGEISIGTPPQQFSVVFDTGSADLWVPSNECHSKACFTHRRFNPSLSRTFHPTDRSILLEYGSGKISGILGYDTVQVMWTPQARAGLALEGTVASQTDTGSLGRACLSQSPLVVCCPPALGRKCTC</sequence>
<dbReference type="Proteomes" id="UP000694540">
    <property type="component" value="Unplaced"/>
</dbReference>
<evidence type="ECO:0000256" key="6">
    <source>
        <dbReference type="PIRSR" id="PIRSR601461-2"/>
    </source>
</evidence>
<evidence type="ECO:0000313" key="8">
    <source>
        <dbReference type="Ensembl" id="ENSCWAP00000029141.1"/>
    </source>
</evidence>
<comment type="subcellular location">
    <subcellularLocation>
        <location evidence="1">Secreted</location>
        <location evidence="1">Extracellular space</location>
    </subcellularLocation>
</comment>
<protein>
    <recommendedName>
        <fullName evidence="7">Peptidase A1 domain-containing protein</fullName>
    </recommendedName>
</protein>
<evidence type="ECO:0000256" key="2">
    <source>
        <dbReference type="ARBA" id="ARBA00007447"/>
    </source>
</evidence>